<evidence type="ECO:0000256" key="3">
    <source>
        <dbReference type="ARBA" id="ARBA00038374"/>
    </source>
</evidence>
<dbReference type="Proteomes" id="UP001272515">
    <property type="component" value="Unassembled WGS sequence"/>
</dbReference>
<protein>
    <submittedName>
        <fullName evidence="5">U32 family peptidase</fullName>
    </submittedName>
</protein>
<reference evidence="5 6" key="1">
    <citation type="submission" date="2023-10" db="EMBL/GenBank/DDBJ databases">
        <title>Veillonella sp. nov., isolated from a pig farm feces dump.</title>
        <authorList>
            <person name="Chang Y.-H."/>
        </authorList>
    </citation>
    <scope>NUCLEOTIDE SEQUENCE [LARGE SCALE GENOMIC DNA]</scope>
    <source>
        <strain evidence="5 6">YH-vei2233</strain>
    </source>
</reference>
<proteinExistence type="inferred from homology"/>
<evidence type="ECO:0000259" key="4">
    <source>
        <dbReference type="Pfam" id="PF16325"/>
    </source>
</evidence>
<evidence type="ECO:0000313" key="5">
    <source>
        <dbReference type="EMBL" id="MDV5087777.1"/>
    </source>
</evidence>
<comment type="similarity">
    <text evidence="3">Belongs to the peptidase U32 family.</text>
</comment>
<gene>
    <name evidence="5" type="ORF">RVY80_02815</name>
</gene>
<dbReference type="Pfam" id="PF16325">
    <property type="entry name" value="Peptidase_U32_C"/>
    <property type="match status" value="1"/>
</dbReference>
<dbReference type="Pfam" id="PF01136">
    <property type="entry name" value="Peptidase_U32"/>
    <property type="match status" value="1"/>
</dbReference>
<dbReference type="Gene3D" id="2.40.30.10">
    <property type="entry name" value="Translation factors"/>
    <property type="match status" value="1"/>
</dbReference>
<feature type="domain" description="Peptidase family U32 C-terminal" evidence="4">
    <location>
        <begin position="323"/>
        <end position="405"/>
    </location>
</feature>
<dbReference type="InterPro" id="IPR051454">
    <property type="entry name" value="RNA/ubiquinone_mod_enzymes"/>
</dbReference>
<dbReference type="SUPFAM" id="SSF51412">
    <property type="entry name" value="Inosine monophosphate dehydrogenase (IMPDH)"/>
    <property type="match status" value="1"/>
</dbReference>
<keyword evidence="6" id="KW-1185">Reference proteome</keyword>
<sequence length="414" mass="46810">MEKRFIELLCPAGNMDKLKMAIRYGADAVYCAGQHFGLRASSSNFSNEELKEAVEFVHAHGKKIHVTCNIIPHNEDLVGLEEYLVYLESIGVDAIIVADMGIFGLAKRVAPKLELHVSTQASTTNFMTVQMWKDLGAHRVVAAREVSIKDLKEMKDKVDIEIESFVHGAMCIAYSGRCLMSNYMTGTRDANRGQCSQSCRWKYSIVESNRPGEYYPIEEDDKGTYIFNSKDLCLLGHIPDLYEAGIDSLKIEGRMKSVHYVATVAKVYREAIDKYLEEGENWYVRPEWIAELEKISHRPYTEGFSVGKANETAQNYGKSSNTQTHDFIGLVEGYNVEGGYAELEQRNNFKVGDKVEFCQPKGPNVEHVITKMTDVDGNEIDVAPHAQMKVHLYIDTPLEPFSMMRRECKVKEEA</sequence>
<dbReference type="InterPro" id="IPR032525">
    <property type="entry name" value="Peptidase_U32_C"/>
</dbReference>
<dbReference type="PANTHER" id="PTHR30217:SF6">
    <property type="entry name" value="TRNA HYDROXYLATION PROTEIN P"/>
    <property type="match status" value="1"/>
</dbReference>
<keyword evidence="2" id="KW-0378">Hydrolase</keyword>
<keyword evidence="1" id="KW-0645">Protease</keyword>
<evidence type="ECO:0000313" key="6">
    <source>
        <dbReference type="Proteomes" id="UP001272515"/>
    </source>
</evidence>
<comment type="caution">
    <text evidence="5">The sequence shown here is derived from an EMBL/GenBank/DDBJ whole genome shotgun (WGS) entry which is preliminary data.</text>
</comment>
<name>A0ABU3Z798_9FIRM</name>
<dbReference type="PROSITE" id="PS01276">
    <property type="entry name" value="PEPTIDASE_U32"/>
    <property type="match status" value="1"/>
</dbReference>
<organism evidence="5 6">
    <name type="scientific">Veillonella absiana</name>
    <dbReference type="NCBI Taxonomy" id="3079305"/>
    <lineage>
        <taxon>Bacteria</taxon>
        <taxon>Bacillati</taxon>
        <taxon>Bacillota</taxon>
        <taxon>Negativicutes</taxon>
        <taxon>Veillonellales</taxon>
        <taxon>Veillonellaceae</taxon>
        <taxon>Veillonella</taxon>
    </lineage>
</organism>
<dbReference type="EMBL" id="JAWJZB010000003">
    <property type="protein sequence ID" value="MDV5087777.1"/>
    <property type="molecule type" value="Genomic_DNA"/>
</dbReference>
<evidence type="ECO:0000256" key="2">
    <source>
        <dbReference type="ARBA" id="ARBA00022801"/>
    </source>
</evidence>
<accession>A0ABU3Z798</accession>
<dbReference type="PANTHER" id="PTHR30217">
    <property type="entry name" value="PEPTIDASE U32 FAMILY"/>
    <property type="match status" value="1"/>
</dbReference>
<dbReference type="InterPro" id="IPR001539">
    <property type="entry name" value="Peptidase_U32"/>
</dbReference>
<dbReference type="RefSeq" id="WP_295188481.1">
    <property type="nucleotide sequence ID" value="NZ_JAWJZA010000001.1"/>
</dbReference>
<evidence type="ECO:0000256" key="1">
    <source>
        <dbReference type="ARBA" id="ARBA00022670"/>
    </source>
</evidence>